<proteinExistence type="predicted"/>
<name>A0ABP9G8U7_9SPHI</name>
<dbReference type="RefSeq" id="WP_232177866.1">
    <property type="nucleotide sequence ID" value="NZ_BAABJI010000004.1"/>
</dbReference>
<evidence type="ECO:0000313" key="2">
    <source>
        <dbReference type="Proteomes" id="UP001501436"/>
    </source>
</evidence>
<dbReference type="EMBL" id="BAABJI010000004">
    <property type="protein sequence ID" value="GAA4929198.1"/>
    <property type="molecule type" value="Genomic_DNA"/>
</dbReference>
<protein>
    <submittedName>
        <fullName evidence="1">Uncharacterized protein</fullName>
    </submittedName>
</protein>
<evidence type="ECO:0000313" key="1">
    <source>
        <dbReference type="EMBL" id="GAA4929198.1"/>
    </source>
</evidence>
<reference evidence="2" key="1">
    <citation type="journal article" date="2019" name="Int. J. Syst. Evol. Microbiol.">
        <title>The Global Catalogue of Microorganisms (GCM) 10K type strain sequencing project: providing services to taxonomists for standard genome sequencing and annotation.</title>
        <authorList>
            <consortium name="The Broad Institute Genomics Platform"/>
            <consortium name="The Broad Institute Genome Sequencing Center for Infectious Disease"/>
            <person name="Wu L."/>
            <person name="Ma J."/>
        </authorList>
    </citation>
    <scope>NUCLEOTIDE SEQUENCE [LARGE SCALE GENOMIC DNA]</scope>
    <source>
        <strain evidence="2">JCM 18283</strain>
    </source>
</reference>
<comment type="caution">
    <text evidence="1">The sequence shown here is derived from an EMBL/GenBank/DDBJ whole genome shotgun (WGS) entry which is preliminary data.</text>
</comment>
<gene>
    <name evidence="1" type="ORF">GCM10023313_37360</name>
</gene>
<keyword evidence="2" id="KW-1185">Reference proteome</keyword>
<dbReference type="Proteomes" id="UP001501436">
    <property type="component" value="Unassembled WGS sequence"/>
</dbReference>
<organism evidence="1 2">
    <name type="scientific">Mucilaginibacter defluvii</name>
    <dbReference type="NCBI Taxonomy" id="1196019"/>
    <lineage>
        <taxon>Bacteria</taxon>
        <taxon>Pseudomonadati</taxon>
        <taxon>Bacteroidota</taxon>
        <taxon>Sphingobacteriia</taxon>
        <taxon>Sphingobacteriales</taxon>
        <taxon>Sphingobacteriaceae</taxon>
        <taxon>Mucilaginibacter</taxon>
    </lineage>
</organism>
<accession>A0ABP9G8U7</accession>
<sequence>MKTYRKPSISKLVAKFDNELKALLMSDLKAIKQAKNQFVNTVNNNGLSAA</sequence>